<gene>
    <name evidence="2" type="ORF">GUITHDRAFT_152889</name>
</gene>
<sequence>MEMDEVREENQAYKQQILRLESKLKTTSSIAGESALREQGMNQKFNELKEQLIRSSIQTTDLTSLLSQEAKFIVSAEQMVQELTASENSLVAAATDLCSKHTALLKANKNLKAEFELERKTAANKLKMAETQMKELREEMENQSEKREEELKNMRQRLQEMVRNNSRLQTCMEEEEAKCAKLVSDLKYRTEEAAALKREKEDVTATLKSLDEKLIATELQRDAVKQELEQIKVINGRF</sequence>
<dbReference type="RefSeq" id="XP_005831842.1">
    <property type="nucleotide sequence ID" value="XM_005831785.1"/>
</dbReference>
<keyword evidence="1" id="KW-0175">Coiled coil</keyword>
<reference evidence="3" key="3">
    <citation type="submission" date="2015-06" db="UniProtKB">
        <authorList>
            <consortium name="EnsemblProtists"/>
        </authorList>
    </citation>
    <scope>IDENTIFICATION</scope>
</reference>
<dbReference type="EMBL" id="JH993002">
    <property type="protein sequence ID" value="EKX44862.1"/>
    <property type="molecule type" value="Genomic_DNA"/>
</dbReference>
<organism evidence="2">
    <name type="scientific">Guillardia theta (strain CCMP2712)</name>
    <name type="common">Cryptophyte</name>
    <dbReference type="NCBI Taxonomy" id="905079"/>
    <lineage>
        <taxon>Eukaryota</taxon>
        <taxon>Cryptophyceae</taxon>
        <taxon>Pyrenomonadales</taxon>
        <taxon>Geminigeraceae</taxon>
        <taxon>Guillardia</taxon>
    </lineage>
</organism>
<evidence type="ECO:0000313" key="4">
    <source>
        <dbReference type="Proteomes" id="UP000011087"/>
    </source>
</evidence>
<dbReference type="HOGENOM" id="CLU_1168507_0_0_1"/>
<reference evidence="2 4" key="1">
    <citation type="journal article" date="2012" name="Nature">
        <title>Algal genomes reveal evolutionary mosaicism and the fate of nucleomorphs.</title>
        <authorList>
            <consortium name="DOE Joint Genome Institute"/>
            <person name="Curtis B.A."/>
            <person name="Tanifuji G."/>
            <person name="Burki F."/>
            <person name="Gruber A."/>
            <person name="Irimia M."/>
            <person name="Maruyama S."/>
            <person name="Arias M.C."/>
            <person name="Ball S.G."/>
            <person name="Gile G.H."/>
            <person name="Hirakawa Y."/>
            <person name="Hopkins J.F."/>
            <person name="Kuo A."/>
            <person name="Rensing S.A."/>
            <person name="Schmutz J."/>
            <person name="Symeonidi A."/>
            <person name="Elias M."/>
            <person name="Eveleigh R.J."/>
            <person name="Herman E.K."/>
            <person name="Klute M.J."/>
            <person name="Nakayama T."/>
            <person name="Obornik M."/>
            <person name="Reyes-Prieto A."/>
            <person name="Armbrust E.V."/>
            <person name="Aves S.J."/>
            <person name="Beiko R.G."/>
            <person name="Coutinho P."/>
            <person name="Dacks J.B."/>
            <person name="Durnford D.G."/>
            <person name="Fast N.M."/>
            <person name="Green B.R."/>
            <person name="Grisdale C.J."/>
            <person name="Hempel F."/>
            <person name="Henrissat B."/>
            <person name="Hoppner M.P."/>
            <person name="Ishida K."/>
            <person name="Kim E."/>
            <person name="Koreny L."/>
            <person name="Kroth P.G."/>
            <person name="Liu Y."/>
            <person name="Malik S.B."/>
            <person name="Maier U.G."/>
            <person name="McRose D."/>
            <person name="Mock T."/>
            <person name="Neilson J.A."/>
            <person name="Onodera N.T."/>
            <person name="Poole A.M."/>
            <person name="Pritham E.J."/>
            <person name="Richards T.A."/>
            <person name="Rocap G."/>
            <person name="Roy S.W."/>
            <person name="Sarai C."/>
            <person name="Schaack S."/>
            <person name="Shirato S."/>
            <person name="Slamovits C.H."/>
            <person name="Spencer D.F."/>
            <person name="Suzuki S."/>
            <person name="Worden A.Z."/>
            <person name="Zauner S."/>
            <person name="Barry K."/>
            <person name="Bell C."/>
            <person name="Bharti A.K."/>
            <person name="Crow J.A."/>
            <person name="Grimwood J."/>
            <person name="Kramer R."/>
            <person name="Lindquist E."/>
            <person name="Lucas S."/>
            <person name="Salamov A."/>
            <person name="McFadden G.I."/>
            <person name="Lane C.E."/>
            <person name="Keeling P.J."/>
            <person name="Gray M.W."/>
            <person name="Grigoriev I.V."/>
            <person name="Archibald J.M."/>
        </authorList>
    </citation>
    <scope>NUCLEOTIDE SEQUENCE</scope>
    <source>
        <strain evidence="2 4">CCMP2712</strain>
    </source>
</reference>
<dbReference type="EnsemblProtists" id="EKX44862">
    <property type="protein sequence ID" value="EKX44862"/>
    <property type="gene ID" value="GUITHDRAFT_152889"/>
</dbReference>
<dbReference type="OMA" id="HYEQYHT"/>
<feature type="non-terminal residue" evidence="2">
    <location>
        <position position="1"/>
    </location>
</feature>
<reference evidence="4" key="2">
    <citation type="submission" date="2012-11" db="EMBL/GenBank/DDBJ databases">
        <authorList>
            <person name="Kuo A."/>
            <person name="Curtis B.A."/>
            <person name="Tanifuji G."/>
            <person name="Burki F."/>
            <person name="Gruber A."/>
            <person name="Irimia M."/>
            <person name="Maruyama S."/>
            <person name="Arias M.C."/>
            <person name="Ball S.G."/>
            <person name="Gile G.H."/>
            <person name="Hirakawa Y."/>
            <person name="Hopkins J.F."/>
            <person name="Rensing S.A."/>
            <person name="Schmutz J."/>
            <person name="Symeonidi A."/>
            <person name="Elias M."/>
            <person name="Eveleigh R.J."/>
            <person name="Herman E.K."/>
            <person name="Klute M.J."/>
            <person name="Nakayama T."/>
            <person name="Obornik M."/>
            <person name="Reyes-Prieto A."/>
            <person name="Armbrust E.V."/>
            <person name="Aves S.J."/>
            <person name="Beiko R.G."/>
            <person name="Coutinho P."/>
            <person name="Dacks J.B."/>
            <person name="Durnford D.G."/>
            <person name="Fast N.M."/>
            <person name="Green B.R."/>
            <person name="Grisdale C."/>
            <person name="Hempe F."/>
            <person name="Henrissat B."/>
            <person name="Hoppner M.P."/>
            <person name="Ishida K.-I."/>
            <person name="Kim E."/>
            <person name="Koreny L."/>
            <person name="Kroth P.G."/>
            <person name="Liu Y."/>
            <person name="Malik S.-B."/>
            <person name="Maier U.G."/>
            <person name="McRose D."/>
            <person name="Mock T."/>
            <person name="Neilson J.A."/>
            <person name="Onodera N.T."/>
            <person name="Poole A.M."/>
            <person name="Pritham E.J."/>
            <person name="Richards T.A."/>
            <person name="Rocap G."/>
            <person name="Roy S.W."/>
            <person name="Sarai C."/>
            <person name="Schaack S."/>
            <person name="Shirato S."/>
            <person name="Slamovits C.H."/>
            <person name="Spencer D.F."/>
            <person name="Suzuki S."/>
            <person name="Worden A.Z."/>
            <person name="Zauner S."/>
            <person name="Barry K."/>
            <person name="Bell C."/>
            <person name="Bharti A.K."/>
            <person name="Crow J.A."/>
            <person name="Grimwood J."/>
            <person name="Kramer R."/>
            <person name="Lindquist E."/>
            <person name="Lucas S."/>
            <person name="Salamov A."/>
            <person name="McFadden G.I."/>
            <person name="Lane C.E."/>
            <person name="Keeling P.J."/>
            <person name="Gray M.W."/>
            <person name="Grigoriev I.V."/>
            <person name="Archibald J.M."/>
        </authorList>
    </citation>
    <scope>NUCLEOTIDE SEQUENCE</scope>
    <source>
        <strain evidence="4">CCMP2712</strain>
    </source>
</reference>
<dbReference type="GeneID" id="17301460"/>
<proteinExistence type="predicted"/>
<evidence type="ECO:0000313" key="2">
    <source>
        <dbReference type="EMBL" id="EKX44862.1"/>
    </source>
</evidence>
<evidence type="ECO:0000313" key="3">
    <source>
        <dbReference type="EnsemblProtists" id="EKX44862"/>
    </source>
</evidence>
<dbReference type="PaxDb" id="55529-EKX44862"/>
<evidence type="ECO:0000256" key="1">
    <source>
        <dbReference type="SAM" id="Coils"/>
    </source>
</evidence>
<dbReference type="AlphaFoldDB" id="L1J983"/>
<name>L1J983_GUITC</name>
<dbReference type="Proteomes" id="UP000011087">
    <property type="component" value="Unassembled WGS sequence"/>
</dbReference>
<dbReference type="KEGG" id="gtt:GUITHDRAFT_152889"/>
<keyword evidence="4" id="KW-1185">Reference proteome</keyword>
<protein>
    <submittedName>
        <fullName evidence="2 3">Uncharacterized protein</fullName>
    </submittedName>
</protein>
<feature type="coiled-coil region" evidence="1">
    <location>
        <begin position="112"/>
        <end position="227"/>
    </location>
</feature>
<accession>L1J983</accession>